<organism evidence="5 6">
    <name type="scientific">Acetobacteroides hydrogenigenes</name>
    <dbReference type="NCBI Taxonomy" id="979970"/>
    <lineage>
        <taxon>Bacteria</taxon>
        <taxon>Pseudomonadati</taxon>
        <taxon>Bacteroidota</taxon>
        <taxon>Bacteroidia</taxon>
        <taxon>Bacteroidales</taxon>
        <taxon>Rikenellaceae</taxon>
        <taxon>Acetobacteroides</taxon>
    </lineage>
</organism>
<feature type="modified residue" description="4-aspartylphosphate" evidence="3">
    <location>
        <position position="57"/>
    </location>
</feature>
<feature type="domain" description="Response regulatory" evidence="4">
    <location>
        <begin position="5"/>
        <end position="118"/>
    </location>
</feature>
<dbReference type="SUPFAM" id="SSF52172">
    <property type="entry name" value="CheY-like"/>
    <property type="match status" value="1"/>
</dbReference>
<keyword evidence="1 3" id="KW-0597">Phosphoprotein</keyword>
<reference evidence="5 6" key="1">
    <citation type="submission" date="2019-03" db="EMBL/GenBank/DDBJ databases">
        <title>Genomic Encyclopedia of Archaeal and Bacterial Type Strains, Phase II (KMG-II): from individual species to whole genera.</title>
        <authorList>
            <person name="Goeker M."/>
        </authorList>
    </citation>
    <scope>NUCLEOTIDE SEQUENCE [LARGE SCALE GENOMIC DNA]</scope>
    <source>
        <strain evidence="5 6">RL-C</strain>
    </source>
</reference>
<dbReference type="AlphaFoldDB" id="A0A4R2EBG7"/>
<dbReference type="InterPro" id="IPR001789">
    <property type="entry name" value="Sig_transdc_resp-reg_receiver"/>
</dbReference>
<dbReference type="Pfam" id="PF00072">
    <property type="entry name" value="Response_reg"/>
    <property type="match status" value="1"/>
</dbReference>
<dbReference type="OrthoDB" id="1490554at2"/>
<dbReference type="Gene3D" id="2.40.50.1020">
    <property type="entry name" value="LytTr DNA-binding domain"/>
    <property type="match status" value="1"/>
</dbReference>
<evidence type="ECO:0000256" key="1">
    <source>
        <dbReference type="ARBA" id="ARBA00022553"/>
    </source>
</evidence>
<dbReference type="InterPro" id="IPR050595">
    <property type="entry name" value="Bact_response_regulator"/>
</dbReference>
<keyword evidence="6" id="KW-1185">Reference proteome</keyword>
<dbReference type="PANTHER" id="PTHR44591:SF14">
    <property type="entry name" value="PROTEIN PILG"/>
    <property type="match status" value="1"/>
</dbReference>
<dbReference type="Gene3D" id="3.40.50.2300">
    <property type="match status" value="1"/>
</dbReference>
<dbReference type="GO" id="GO:0003677">
    <property type="term" value="F:DNA binding"/>
    <property type="evidence" value="ECO:0007669"/>
    <property type="project" value="InterPro"/>
</dbReference>
<evidence type="ECO:0000259" key="4">
    <source>
        <dbReference type="PROSITE" id="PS50110"/>
    </source>
</evidence>
<keyword evidence="2" id="KW-0902">Two-component regulatory system</keyword>
<dbReference type="InterPro" id="IPR007492">
    <property type="entry name" value="LytTR_DNA-bd_dom"/>
</dbReference>
<dbReference type="InterPro" id="IPR011006">
    <property type="entry name" value="CheY-like_superfamily"/>
</dbReference>
<dbReference type="EMBL" id="SLWB01000010">
    <property type="protein sequence ID" value="TCN65683.1"/>
    <property type="molecule type" value="Genomic_DNA"/>
</dbReference>
<sequence>MDAIKAIIVDDERAAVESLSIMLEKYCDDLSVVATALSVSEAKREIVRYMPDVVFLDIMMPEGSGFDILEELPDRSFDIVFVTAYNDLAIKALKYCAIDFIQKPVCKDELTKAIEKVKNNKGIVRNSSLQYAVLFENLGNELPQKLCLTTPSGVEVVDIEQVIAFEAVEDGVVAHILNGRTVESDKGIDDLEDTVIDNLFFRVTNELLLNLKNVEIISKNEIFMRGGLCFKVPTDRIGDIKIRYGNPPY</sequence>
<name>A0A4R2EBG7_9BACT</name>
<dbReference type="PROSITE" id="PS50110">
    <property type="entry name" value="RESPONSE_REGULATORY"/>
    <property type="match status" value="1"/>
</dbReference>
<dbReference type="Pfam" id="PF04397">
    <property type="entry name" value="LytTR"/>
    <property type="match status" value="1"/>
</dbReference>
<protein>
    <submittedName>
        <fullName evidence="5">Two-component system LytT family response regulator</fullName>
    </submittedName>
</protein>
<proteinExistence type="predicted"/>
<dbReference type="RefSeq" id="WP_131839669.1">
    <property type="nucleotide sequence ID" value="NZ_SLWB01000010.1"/>
</dbReference>
<accession>A0A4R2EBG7</accession>
<dbReference type="SMART" id="SM00448">
    <property type="entry name" value="REC"/>
    <property type="match status" value="1"/>
</dbReference>
<evidence type="ECO:0000313" key="5">
    <source>
        <dbReference type="EMBL" id="TCN65683.1"/>
    </source>
</evidence>
<gene>
    <name evidence="5" type="ORF">CLV25_11073</name>
</gene>
<comment type="caution">
    <text evidence="5">The sequence shown here is derived from an EMBL/GenBank/DDBJ whole genome shotgun (WGS) entry which is preliminary data.</text>
</comment>
<dbReference type="Proteomes" id="UP000294830">
    <property type="component" value="Unassembled WGS sequence"/>
</dbReference>
<dbReference type="GO" id="GO:0000160">
    <property type="term" value="P:phosphorelay signal transduction system"/>
    <property type="evidence" value="ECO:0007669"/>
    <property type="project" value="UniProtKB-KW"/>
</dbReference>
<evidence type="ECO:0000256" key="3">
    <source>
        <dbReference type="PROSITE-ProRule" id="PRU00169"/>
    </source>
</evidence>
<dbReference type="PANTHER" id="PTHR44591">
    <property type="entry name" value="STRESS RESPONSE REGULATOR PROTEIN 1"/>
    <property type="match status" value="1"/>
</dbReference>
<evidence type="ECO:0000256" key="2">
    <source>
        <dbReference type="ARBA" id="ARBA00023012"/>
    </source>
</evidence>
<evidence type="ECO:0000313" key="6">
    <source>
        <dbReference type="Proteomes" id="UP000294830"/>
    </source>
</evidence>
<dbReference type="SMART" id="SM00850">
    <property type="entry name" value="LytTR"/>
    <property type="match status" value="1"/>
</dbReference>